<dbReference type="Gene3D" id="3.50.50.60">
    <property type="entry name" value="FAD/NAD(P)-binding domain"/>
    <property type="match status" value="1"/>
</dbReference>
<feature type="region of interest" description="Disordered" evidence="1">
    <location>
        <begin position="78"/>
        <end position="104"/>
    </location>
</feature>
<proteinExistence type="predicted"/>
<dbReference type="Proteomes" id="UP000019494">
    <property type="component" value="Unassembled WGS sequence"/>
</dbReference>
<dbReference type="EMBL" id="AWQS01000227">
    <property type="protein sequence ID" value="EWT04533.1"/>
    <property type="molecule type" value="Genomic_DNA"/>
</dbReference>
<reference evidence="4" key="1">
    <citation type="submission" date="2013-08" db="EMBL/GenBank/DDBJ databases">
        <title>Intrasporangium oryzae NRRL B-24470.</title>
        <authorList>
            <person name="Liu H."/>
            <person name="Wang G."/>
        </authorList>
    </citation>
    <scope>NUCLEOTIDE SEQUENCE [LARGE SCALE GENOMIC DNA]</scope>
    <source>
        <strain evidence="4">Q5-1</strain>
    </source>
</reference>
<dbReference type="RefSeq" id="WP_034720364.1">
    <property type="nucleotide sequence ID" value="NZ_AWQS01000227.1"/>
</dbReference>
<evidence type="ECO:0000313" key="3">
    <source>
        <dbReference type="EMBL" id="EWT04533.1"/>
    </source>
</evidence>
<dbReference type="InterPro" id="IPR050407">
    <property type="entry name" value="Geranylgeranyl_reductase"/>
</dbReference>
<dbReference type="Pfam" id="PF01494">
    <property type="entry name" value="FAD_binding_3"/>
    <property type="match status" value="1"/>
</dbReference>
<feature type="compositionally biased region" description="Basic and acidic residues" evidence="1">
    <location>
        <begin position="78"/>
        <end position="103"/>
    </location>
</feature>
<name>W9GIC2_9MICO</name>
<dbReference type="InterPro" id="IPR002938">
    <property type="entry name" value="FAD-bd"/>
</dbReference>
<dbReference type="PANTHER" id="PTHR42685">
    <property type="entry name" value="GERANYLGERANYL DIPHOSPHATE REDUCTASE"/>
    <property type="match status" value="1"/>
</dbReference>
<dbReference type="AlphaFoldDB" id="W9GIC2"/>
<evidence type="ECO:0000259" key="2">
    <source>
        <dbReference type="Pfam" id="PF01494"/>
    </source>
</evidence>
<dbReference type="PANTHER" id="PTHR42685:SF19">
    <property type="entry name" value="POSSIBLE OXIDOREDUCTASE"/>
    <property type="match status" value="1"/>
</dbReference>
<sequence length="371" mass="39140">MRDLLVVGGGPVGLATSLYAAQLGLEVTVLEPRLGPHAATAVIDKACGEGLMPGAVAALAALGVDPVGMPFRGIRYVDEQRGVDDQPRSDDQRGVDTAFRDGPGRGVRRTALHQALLDAAESAGVEVAPLTAALLTQSEQCVSVATRAARGSLGPALRARHVVAADGLHSPTRRALGLEAAARHGGRPRHGLRQHSGIPPWSDHVEVHWSDVGEAYVTPVARGIVGVAILSGRRAPFHDLLRSFPQLYERLDGASPTSRVMGAGPFRQKAIRRVAGRVLLVGDASGYVDALTGEGIAVGIAQAREAVRAVAAGEPGTYEAAWRRVTWRSAALTHALVQATRPRVGRRLIVPAAERLPAVFRWAVDELARPH</sequence>
<dbReference type="OrthoDB" id="113955at2"/>
<dbReference type="SUPFAM" id="SSF51905">
    <property type="entry name" value="FAD/NAD(P)-binding domain"/>
    <property type="match status" value="1"/>
</dbReference>
<comment type="caution">
    <text evidence="3">The sequence shown here is derived from an EMBL/GenBank/DDBJ whole genome shotgun (WGS) entry which is preliminary data.</text>
</comment>
<evidence type="ECO:0000313" key="4">
    <source>
        <dbReference type="Proteomes" id="UP000019494"/>
    </source>
</evidence>
<feature type="domain" description="FAD-binding" evidence="2">
    <location>
        <begin position="3"/>
        <end position="182"/>
    </location>
</feature>
<protein>
    <submittedName>
        <fullName evidence="3">Monooxygenase</fullName>
    </submittedName>
</protein>
<keyword evidence="4" id="KW-1185">Reference proteome</keyword>
<accession>W9GIC2</accession>
<keyword evidence="3" id="KW-0560">Oxidoreductase</keyword>
<keyword evidence="3" id="KW-0503">Monooxygenase</keyword>
<dbReference type="InterPro" id="IPR036188">
    <property type="entry name" value="FAD/NAD-bd_sf"/>
</dbReference>
<gene>
    <name evidence="3" type="ORF">N864_23195</name>
</gene>
<dbReference type="PRINTS" id="PR00420">
    <property type="entry name" value="RNGMNOXGNASE"/>
</dbReference>
<dbReference type="GO" id="GO:0004497">
    <property type="term" value="F:monooxygenase activity"/>
    <property type="evidence" value="ECO:0007669"/>
    <property type="project" value="UniProtKB-KW"/>
</dbReference>
<dbReference type="GO" id="GO:0071949">
    <property type="term" value="F:FAD binding"/>
    <property type="evidence" value="ECO:0007669"/>
    <property type="project" value="InterPro"/>
</dbReference>
<evidence type="ECO:0000256" key="1">
    <source>
        <dbReference type="SAM" id="MobiDB-lite"/>
    </source>
</evidence>
<organism evidence="3 4">
    <name type="scientific">Intrasporangium chromatireducens Q5-1</name>
    <dbReference type="NCBI Taxonomy" id="584657"/>
    <lineage>
        <taxon>Bacteria</taxon>
        <taxon>Bacillati</taxon>
        <taxon>Actinomycetota</taxon>
        <taxon>Actinomycetes</taxon>
        <taxon>Micrococcales</taxon>
        <taxon>Intrasporangiaceae</taxon>
        <taxon>Intrasporangium</taxon>
    </lineage>
</organism>